<dbReference type="PROSITE" id="PS50994">
    <property type="entry name" value="INTEGRASE"/>
    <property type="match status" value="1"/>
</dbReference>
<reference evidence="4" key="1">
    <citation type="journal article" date="2019" name="Int. J. Syst. Evol. Microbiol.">
        <title>The Global Catalogue of Microorganisms (GCM) 10K type strain sequencing project: providing services to taxonomists for standard genome sequencing and annotation.</title>
        <authorList>
            <consortium name="The Broad Institute Genomics Platform"/>
            <consortium name="The Broad Institute Genome Sequencing Center for Infectious Disease"/>
            <person name="Wu L."/>
            <person name="Ma J."/>
        </authorList>
    </citation>
    <scope>NUCLEOTIDE SEQUENCE [LARGE SCALE GENOMIC DNA]</scope>
    <source>
        <strain evidence="4">JCM 19212</strain>
    </source>
</reference>
<protein>
    <recommendedName>
        <fullName evidence="2">Integrase catalytic domain-containing protein</fullName>
    </recommendedName>
</protein>
<evidence type="ECO:0000259" key="2">
    <source>
        <dbReference type="PROSITE" id="PS50994"/>
    </source>
</evidence>
<accession>A0ABP9L507</accession>
<dbReference type="InterPro" id="IPR012337">
    <property type="entry name" value="RNaseH-like_sf"/>
</dbReference>
<dbReference type="Proteomes" id="UP001501083">
    <property type="component" value="Unassembled WGS sequence"/>
</dbReference>
<evidence type="ECO:0000313" key="3">
    <source>
        <dbReference type="EMBL" id="GAA5068719.1"/>
    </source>
</evidence>
<dbReference type="RefSeq" id="WP_158982988.1">
    <property type="nucleotide sequence ID" value="NZ_BAABKY010000001.1"/>
</dbReference>
<dbReference type="Pfam" id="PF00665">
    <property type="entry name" value="rve"/>
    <property type="match status" value="1"/>
</dbReference>
<comment type="caution">
    <text evidence="3">The sequence shown here is derived from an EMBL/GenBank/DDBJ whole genome shotgun (WGS) entry which is preliminary data.</text>
</comment>
<feature type="region of interest" description="Disordered" evidence="1">
    <location>
        <begin position="758"/>
        <end position="784"/>
    </location>
</feature>
<keyword evidence="4" id="KW-1185">Reference proteome</keyword>
<proteinExistence type="predicted"/>
<dbReference type="InterPro" id="IPR036397">
    <property type="entry name" value="RNaseH_sf"/>
</dbReference>
<organism evidence="3 4">
    <name type="scientific">Lysobacter panacisoli</name>
    <dbReference type="NCBI Taxonomy" id="1255263"/>
    <lineage>
        <taxon>Bacteria</taxon>
        <taxon>Pseudomonadati</taxon>
        <taxon>Pseudomonadota</taxon>
        <taxon>Gammaproteobacteria</taxon>
        <taxon>Lysobacterales</taxon>
        <taxon>Lysobacteraceae</taxon>
        <taxon>Lysobacter</taxon>
    </lineage>
</organism>
<gene>
    <name evidence="3" type="ORF">GCM10025759_04730</name>
</gene>
<evidence type="ECO:0000313" key="4">
    <source>
        <dbReference type="Proteomes" id="UP001501083"/>
    </source>
</evidence>
<dbReference type="Gene3D" id="3.30.420.10">
    <property type="entry name" value="Ribonuclease H-like superfamily/Ribonuclease H"/>
    <property type="match status" value="1"/>
</dbReference>
<dbReference type="InterPro" id="IPR001584">
    <property type="entry name" value="Integrase_cat-core"/>
</dbReference>
<evidence type="ECO:0000256" key="1">
    <source>
        <dbReference type="SAM" id="MobiDB-lite"/>
    </source>
</evidence>
<feature type="domain" description="Integrase catalytic" evidence="2">
    <location>
        <begin position="438"/>
        <end position="624"/>
    </location>
</feature>
<dbReference type="SUPFAM" id="SSF53098">
    <property type="entry name" value="Ribonuclease H-like"/>
    <property type="match status" value="1"/>
</dbReference>
<name>A0ABP9L507_9GAMM</name>
<sequence length="804" mass="90839">MPSNTVNATILTNFGLTEEGVQYVIRAQDEGPSRRVGAHRAGNLVLDVPIHRLGVTLQAESLSGEYLFLVEQELNDGLIAIFDQPPPVPLRITDIRGRRTRVSYTPDFLVVDATGVSVKEIKPDAVLARLLESHPHDWHRDEDGYIYKPAKAIFASVGIRHEVLPTSSFNYVRAANYRMLAVAARAPLTSIDLRHEALARRIVTAERAIKIGEVLKRLERADITPILRLIHQHELFVDIDHVLLSDPTNTWIATNATDASSMQQSDQTIHRLVSSSAIVRDETICHPRHEVEFVRRLEVLSGTATKVHARSLRTLQRYRKRVREAQGKASALIPRWSRCGCREPRIGPTHRSFLSQHIRCHRREPSHPSIRQAYSSYRKAIGELCNETGQTETPVCRSTYYKMWNEVRLRALDAASKGGRRLRARLSDSHDPAKRSLLATRPFEVAHVDHWKADIHIVVRDSPKVTKRPWLTAMVDSYSGEVLATWLGFRDPGKTACSMVIRDCMRRHGLLPEMLITDSGAEFRSVHFSAMLASFGITHAERPPEEPRFGKEVERLFGQFKERFVRGMPGFGLSIHESRAVSSGFQAAHRAVLRLAELHRALTFFVDGYYNLSHKPGSLSSRVTLRNEGLARFEHSGRHAKWDQTFLIATSIEAPTGKYNLWPGKGVQVLGRWYSSPELLSFSGPKKLLTVRVEPYCAAVVYVHCGSAWFVCHCSDSMRYSTMSDAELLTRTSETNDLKKLARKLAEEEDRTLGYALGLIQDEPPQEAKSPPLDDTDVIEEPRGIRYRFEDVRETDEEGGEDES</sequence>
<dbReference type="EMBL" id="BAABKY010000001">
    <property type="protein sequence ID" value="GAA5068719.1"/>
    <property type="molecule type" value="Genomic_DNA"/>
</dbReference>